<comment type="pathway">
    <text evidence="11">Cofactor biosynthesis; tocopherol biosynthesis.</text>
</comment>
<dbReference type="GO" id="GO:0010189">
    <property type="term" value="P:vitamin E biosynthetic process"/>
    <property type="evidence" value="ECO:0007669"/>
    <property type="project" value="TreeGrafter"/>
</dbReference>
<evidence type="ECO:0000256" key="5">
    <source>
        <dbReference type="ARBA" id="ARBA00022679"/>
    </source>
</evidence>
<feature type="transmembrane region" description="Helical" evidence="14">
    <location>
        <begin position="143"/>
        <end position="159"/>
    </location>
</feature>
<evidence type="ECO:0000313" key="16">
    <source>
        <dbReference type="Proteomes" id="UP000007264"/>
    </source>
</evidence>
<dbReference type="GO" id="GO:0010276">
    <property type="term" value="F:phytol kinase activity"/>
    <property type="evidence" value="ECO:0007669"/>
    <property type="project" value="UniProtKB-EC"/>
</dbReference>
<dbReference type="EMBL" id="AGSI01000023">
    <property type="protein sequence ID" value="EIE18537.1"/>
    <property type="molecule type" value="Genomic_DNA"/>
</dbReference>
<evidence type="ECO:0000256" key="8">
    <source>
        <dbReference type="ARBA" id="ARBA00022946"/>
    </source>
</evidence>
<gene>
    <name evidence="15" type="ORF">COCSUDRAFT_49246</name>
</gene>
<reference evidence="15 16" key="1">
    <citation type="journal article" date="2012" name="Genome Biol.">
        <title>The genome of the polar eukaryotic microalga coccomyxa subellipsoidea reveals traits of cold adaptation.</title>
        <authorList>
            <person name="Blanc G."/>
            <person name="Agarkova I."/>
            <person name="Grimwood J."/>
            <person name="Kuo A."/>
            <person name="Brueggeman A."/>
            <person name="Dunigan D."/>
            <person name="Gurnon J."/>
            <person name="Ladunga I."/>
            <person name="Lindquist E."/>
            <person name="Lucas S."/>
            <person name="Pangilinan J."/>
            <person name="Proschold T."/>
            <person name="Salamov A."/>
            <person name="Schmutz J."/>
            <person name="Weeks D."/>
            <person name="Yamada T."/>
            <person name="Claverie J.M."/>
            <person name="Grigoriev I."/>
            <person name="Van Etten J."/>
            <person name="Lomsadze A."/>
            <person name="Borodovsky M."/>
        </authorList>
    </citation>
    <scope>NUCLEOTIDE SEQUENCE [LARGE SCALE GENOMIC DNA]</scope>
    <source>
        <strain evidence="15 16">C-169</strain>
    </source>
</reference>
<evidence type="ECO:0000256" key="13">
    <source>
        <dbReference type="ARBA" id="ARBA00048889"/>
    </source>
</evidence>
<evidence type="ECO:0000256" key="9">
    <source>
        <dbReference type="ARBA" id="ARBA00022989"/>
    </source>
</evidence>
<dbReference type="AlphaFoldDB" id="I0YJG8"/>
<keyword evidence="3" id="KW-0150">Chloroplast</keyword>
<organism evidence="15 16">
    <name type="scientific">Coccomyxa subellipsoidea (strain C-169)</name>
    <name type="common">Green microalga</name>
    <dbReference type="NCBI Taxonomy" id="574566"/>
    <lineage>
        <taxon>Eukaryota</taxon>
        <taxon>Viridiplantae</taxon>
        <taxon>Chlorophyta</taxon>
        <taxon>core chlorophytes</taxon>
        <taxon>Trebouxiophyceae</taxon>
        <taxon>Trebouxiophyceae incertae sedis</taxon>
        <taxon>Coccomyxaceae</taxon>
        <taxon>Coccomyxa</taxon>
        <taxon>Coccomyxa subellipsoidea</taxon>
    </lineage>
</organism>
<feature type="transmembrane region" description="Helical" evidence="14">
    <location>
        <begin position="261"/>
        <end position="280"/>
    </location>
</feature>
<dbReference type="GeneID" id="17036422"/>
<feature type="transmembrane region" description="Helical" evidence="14">
    <location>
        <begin position="77"/>
        <end position="95"/>
    </location>
</feature>
<evidence type="ECO:0000256" key="12">
    <source>
        <dbReference type="ARBA" id="ARBA00039024"/>
    </source>
</evidence>
<accession>I0YJG8</accession>
<dbReference type="EC" id="2.7.1.182" evidence="12"/>
<feature type="transmembrane region" description="Helical" evidence="14">
    <location>
        <begin position="39"/>
        <end position="57"/>
    </location>
</feature>
<dbReference type="InterPro" id="IPR039606">
    <property type="entry name" value="Phytol/farnesol_kinase"/>
</dbReference>
<dbReference type="OrthoDB" id="5673at2759"/>
<evidence type="ECO:0000256" key="3">
    <source>
        <dbReference type="ARBA" id="ARBA00022528"/>
    </source>
</evidence>
<feature type="transmembrane region" description="Helical" evidence="14">
    <location>
        <begin position="204"/>
        <end position="226"/>
    </location>
</feature>
<keyword evidence="9 14" id="KW-1133">Transmembrane helix</keyword>
<evidence type="ECO:0000256" key="6">
    <source>
        <dbReference type="ARBA" id="ARBA00022692"/>
    </source>
</evidence>
<evidence type="ECO:0000256" key="2">
    <source>
        <dbReference type="ARBA" id="ARBA00010794"/>
    </source>
</evidence>
<keyword evidence="6 14" id="KW-0812">Transmembrane</keyword>
<feature type="transmembrane region" description="Helical" evidence="14">
    <location>
        <begin position="165"/>
        <end position="183"/>
    </location>
</feature>
<comment type="subcellular location">
    <subcellularLocation>
        <location evidence="1">Plastid</location>
        <location evidence="1">Chloroplast membrane</location>
        <topology evidence="1">Multi-pass membrane protein</topology>
    </subcellularLocation>
</comment>
<keyword evidence="7" id="KW-0418">Kinase</keyword>
<protein>
    <recommendedName>
        <fullName evidence="12">phytol kinase</fullName>
        <ecNumber evidence="12">2.7.1.182</ecNumber>
    </recommendedName>
</protein>
<feature type="transmembrane region" description="Helical" evidence="14">
    <location>
        <begin position="101"/>
        <end position="122"/>
    </location>
</feature>
<sequence length="281" mass="29433">MSCLGCFDSTKLLGNGAQLLETGSQQASSVLLVLQQNPLLQDVCATVVAAAGAIALVKIFRALSSRGIVDQKLSRKLVHILAGPGFALCWPLFSADPNARFFAAIVPCLNLLRVLALGTGVIDDPKTVNAMSREGDKSELLRGPLYYVVVLLGATLVYWRESPVGVVVFSLMCGGDGLADIVGRRLGGRHKLPWNSSKSWAGSGAMFLGGSSMAIAFIAFFCSMGYFECDIAAMALGVAAIAAVATLIESLPINQKIDDNISVPGTVALLGFLLRSALLAA</sequence>
<dbReference type="GO" id="GO:0009507">
    <property type="term" value="C:chloroplast"/>
    <property type="evidence" value="ECO:0007669"/>
    <property type="project" value="UniProtKB-SubCell"/>
</dbReference>
<evidence type="ECO:0000256" key="11">
    <source>
        <dbReference type="ARBA" id="ARBA00024015"/>
    </source>
</evidence>
<evidence type="ECO:0000256" key="1">
    <source>
        <dbReference type="ARBA" id="ARBA00004508"/>
    </source>
</evidence>
<comment type="catalytic activity">
    <reaction evidence="13">
        <text>phytol + CTP = phytyl phosphate + CDP + H(+)</text>
        <dbReference type="Rhea" id="RHEA:38055"/>
        <dbReference type="ChEBI" id="CHEBI:15378"/>
        <dbReference type="ChEBI" id="CHEBI:17327"/>
        <dbReference type="ChEBI" id="CHEBI:37563"/>
        <dbReference type="ChEBI" id="CHEBI:58069"/>
        <dbReference type="ChEBI" id="CHEBI:75483"/>
        <dbReference type="EC" id="2.7.1.182"/>
    </reaction>
</comment>
<dbReference type="PANTHER" id="PTHR32523">
    <property type="entry name" value="PHYTOL KINASE 1, CHLOROPLASTIC"/>
    <property type="match status" value="1"/>
</dbReference>
<keyword evidence="5" id="KW-0808">Transferase</keyword>
<evidence type="ECO:0000256" key="10">
    <source>
        <dbReference type="ARBA" id="ARBA00023136"/>
    </source>
</evidence>
<comment type="similarity">
    <text evidence="2">Belongs to the polyprenol kinase family.</text>
</comment>
<feature type="transmembrane region" description="Helical" evidence="14">
    <location>
        <begin position="232"/>
        <end position="249"/>
    </location>
</feature>
<dbReference type="PANTHER" id="PTHR32523:SF8">
    <property type="entry name" value="DOLICHOL KINASE"/>
    <property type="match status" value="1"/>
</dbReference>
<dbReference type="GO" id="GO:0016020">
    <property type="term" value="C:membrane"/>
    <property type="evidence" value="ECO:0007669"/>
    <property type="project" value="UniProtKB-SubCell"/>
</dbReference>
<dbReference type="STRING" id="574566.I0YJG8"/>
<dbReference type="RefSeq" id="XP_005643081.1">
    <property type="nucleotide sequence ID" value="XM_005643024.1"/>
</dbReference>
<name>I0YJG8_COCSC</name>
<evidence type="ECO:0000256" key="14">
    <source>
        <dbReference type="SAM" id="Phobius"/>
    </source>
</evidence>
<keyword evidence="4" id="KW-0934">Plastid</keyword>
<evidence type="ECO:0000256" key="4">
    <source>
        <dbReference type="ARBA" id="ARBA00022640"/>
    </source>
</evidence>
<dbReference type="KEGG" id="csl:COCSUDRAFT_49246"/>
<dbReference type="Proteomes" id="UP000007264">
    <property type="component" value="Unassembled WGS sequence"/>
</dbReference>
<dbReference type="eggNOG" id="KOG4453">
    <property type="taxonomic scope" value="Eukaryota"/>
</dbReference>
<keyword evidence="16" id="KW-1185">Reference proteome</keyword>
<evidence type="ECO:0000256" key="7">
    <source>
        <dbReference type="ARBA" id="ARBA00022777"/>
    </source>
</evidence>
<proteinExistence type="inferred from homology"/>
<evidence type="ECO:0000313" key="15">
    <source>
        <dbReference type="EMBL" id="EIE18537.1"/>
    </source>
</evidence>
<keyword evidence="8" id="KW-0809">Transit peptide</keyword>
<comment type="caution">
    <text evidence="15">The sequence shown here is derived from an EMBL/GenBank/DDBJ whole genome shotgun (WGS) entry which is preliminary data.</text>
</comment>
<keyword evidence="10 14" id="KW-0472">Membrane</keyword>